<reference evidence="2" key="1">
    <citation type="submission" date="2016-11" db="EMBL/GenBank/DDBJ databases">
        <authorList>
            <person name="Varghese N."/>
            <person name="Submissions S."/>
        </authorList>
    </citation>
    <scope>NUCLEOTIDE SEQUENCE [LARGE SCALE GENOMIC DNA]</scope>
    <source>
        <strain evidence="2">USBA-503</strain>
    </source>
</reference>
<organism evidence="1 2">
    <name type="scientific">Alicyclobacillus tolerans</name>
    <dbReference type="NCBI Taxonomy" id="90970"/>
    <lineage>
        <taxon>Bacteria</taxon>
        <taxon>Bacillati</taxon>
        <taxon>Bacillota</taxon>
        <taxon>Bacilli</taxon>
        <taxon>Bacillales</taxon>
        <taxon>Alicyclobacillaceae</taxon>
        <taxon>Alicyclobacillus</taxon>
    </lineage>
</organism>
<keyword evidence="2" id="KW-1185">Reference proteome</keyword>
<dbReference type="RefSeq" id="WP_072873452.1">
    <property type="nucleotide sequence ID" value="NZ_FRAF01000006.1"/>
</dbReference>
<gene>
    <name evidence="1" type="ORF">SAMN05443507_106110</name>
</gene>
<dbReference type="AlphaFoldDB" id="A0A1M6NNL4"/>
<evidence type="ECO:0000313" key="2">
    <source>
        <dbReference type="Proteomes" id="UP000184016"/>
    </source>
</evidence>
<dbReference type="EMBL" id="FRAF01000006">
    <property type="protein sequence ID" value="SHJ97321.1"/>
    <property type="molecule type" value="Genomic_DNA"/>
</dbReference>
<dbReference type="OrthoDB" id="2376425at2"/>
<accession>A0A1M6NNL4</accession>
<dbReference type="Proteomes" id="UP000184016">
    <property type="component" value="Unassembled WGS sequence"/>
</dbReference>
<name>A0A1M6NNL4_9BACL</name>
<protein>
    <submittedName>
        <fullName evidence="1">Uncharacterized protein</fullName>
    </submittedName>
</protein>
<proteinExistence type="predicted"/>
<evidence type="ECO:0000313" key="1">
    <source>
        <dbReference type="EMBL" id="SHJ97321.1"/>
    </source>
</evidence>
<sequence>MRDKKTEDELLKSLPDGHRLTHKEFFVYTTEKTSYEIELYSEINGPYYAVGIPQDGPMVIYGSSRTDSAYNAIQMVLDKIQREEHHFLPDPPFSKDDANE</sequence>